<evidence type="ECO:0000256" key="1">
    <source>
        <dbReference type="ARBA" id="ARBA00022536"/>
    </source>
</evidence>
<dbReference type="EnsemblMetazoa" id="G31706.1">
    <property type="protein sequence ID" value="G31706.1:cds"/>
    <property type="gene ID" value="G31706"/>
</dbReference>
<proteinExistence type="predicted"/>
<evidence type="ECO:0000313" key="3">
    <source>
        <dbReference type="EnsemblMetazoa" id="G31706.1:cds"/>
    </source>
</evidence>
<keyword evidence="1" id="KW-0245">EGF-like domain</keyword>
<keyword evidence="2" id="KW-0812">Transmembrane</keyword>
<feature type="transmembrane region" description="Helical" evidence="2">
    <location>
        <begin position="263"/>
        <end position="284"/>
    </location>
</feature>
<dbReference type="Proteomes" id="UP000005408">
    <property type="component" value="Unassembled WGS sequence"/>
</dbReference>
<dbReference type="InterPro" id="IPR042635">
    <property type="entry name" value="MEGF10/SREC1/2-like"/>
</dbReference>
<dbReference type="PANTHER" id="PTHR24043">
    <property type="entry name" value="SCAVENGER RECEPTOR CLASS F"/>
    <property type="match status" value="1"/>
</dbReference>
<evidence type="ECO:0008006" key="5">
    <source>
        <dbReference type="Google" id="ProtNLM"/>
    </source>
</evidence>
<keyword evidence="2" id="KW-1133">Transmembrane helix</keyword>
<sequence length="285" mass="32126">MSFIACAKGFYGTNCDIKCPYPAFGQACQSVCVCSVGYCDHANGCTQPPGIYKIYSTPHLDYQATTIELPNTVTEIKITTNARMKNDLRRLVMELTEHHVAWGSSGILHKRNVYVECFNLKYQLWTLNEVSRDPNTSSIGLDCKIVTTEVLNPKVHTSEPCKKGYNGTNCKQKCPFPSYGLGCQRKCNCIDKVCDHINGCMQPTRYTFFIKDYPSPSTSLKRQTVTTYIFKSEVNTFENIKSYIDKTTTCTTSNQPAEQNKSLMFALIGLSIFALIIVFFIFMLE</sequence>
<name>A0A8W8M7D6_MAGGI</name>
<dbReference type="GO" id="GO:0005044">
    <property type="term" value="F:scavenger receptor activity"/>
    <property type="evidence" value="ECO:0007669"/>
    <property type="project" value="InterPro"/>
</dbReference>
<evidence type="ECO:0000256" key="2">
    <source>
        <dbReference type="SAM" id="Phobius"/>
    </source>
</evidence>
<keyword evidence="2" id="KW-0472">Membrane</keyword>
<dbReference type="PANTHER" id="PTHR24043:SF8">
    <property type="entry name" value="EGF-LIKE DOMAIN-CONTAINING PROTEIN"/>
    <property type="match status" value="1"/>
</dbReference>
<protein>
    <recommendedName>
        <fullName evidence="5">EGF-like domain-containing protein</fullName>
    </recommendedName>
</protein>
<keyword evidence="4" id="KW-1185">Reference proteome</keyword>
<organism evidence="3 4">
    <name type="scientific">Magallana gigas</name>
    <name type="common">Pacific oyster</name>
    <name type="synonym">Crassostrea gigas</name>
    <dbReference type="NCBI Taxonomy" id="29159"/>
    <lineage>
        <taxon>Eukaryota</taxon>
        <taxon>Metazoa</taxon>
        <taxon>Spiralia</taxon>
        <taxon>Lophotrochozoa</taxon>
        <taxon>Mollusca</taxon>
        <taxon>Bivalvia</taxon>
        <taxon>Autobranchia</taxon>
        <taxon>Pteriomorphia</taxon>
        <taxon>Ostreida</taxon>
        <taxon>Ostreoidea</taxon>
        <taxon>Ostreidae</taxon>
        <taxon>Magallana</taxon>
    </lineage>
</organism>
<reference evidence="3" key="1">
    <citation type="submission" date="2022-08" db="UniProtKB">
        <authorList>
            <consortium name="EnsemblMetazoa"/>
        </authorList>
    </citation>
    <scope>IDENTIFICATION</scope>
    <source>
        <strain evidence="3">05x7-T-G4-1.051#20</strain>
    </source>
</reference>
<evidence type="ECO:0000313" key="4">
    <source>
        <dbReference type="Proteomes" id="UP000005408"/>
    </source>
</evidence>
<dbReference type="AlphaFoldDB" id="A0A8W8M7D6"/>
<dbReference type="Gene3D" id="2.170.300.10">
    <property type="entry name" value="Tie2 ligand-binding domain superfamily"/>
    <property type="match status" value="2"/>
</dbReference>
<accession>A0A8W8M7D6</accession>